<gene>
    <name evidence="3" type="ORF">FFLO_06524</name>
</gene>
<evidence type="ECO:0000313" key="3">
    <source>
        <dbReference type="EMBL" id="KAG7527899.1"/>
    </source>
</evidence>
<dbReference type="EMBL" id="JABELV010000220">
    <property type="protein sequence ID" value="KAG7527899.1"/>
    <property type="molecule type" value="Genomic_DNA"/>
</dbReference>
<dbReference type="InterPro" id="IPR002821">
    <property type="entry name" value="Hydantoinase_A"/>
</dbReference>
<reference evidence="3" key="1">
    <citation type="submission" date="2020-04" db="EMBL/GenBank/DDBJ databases">
        <title>Analysis of mating type loci in Filobasidium floriforme.</title>
        <authorList>
            <person name="Nowrousian M."/>
        </authorList>
    </citation>
    <scope>NUCLEOTIDE SEQUENCE</scope>
    <source>
        <strain evidence="3">CBS 6242</strain>
    </source>
</reference>
<dbReference type="Pfam" id="PF05378">
    <property type="entry name" value="Hydant_A_N"/>
    <property type="match status" value="1"/>
</dbReference>
<keyword evidence="4" id="KW-1185">Reference proteome</keyword>
<dbReference type="Proteomes" id="UP000812966">
    <property type="component" value="Unassembled WGS sequence"/>
</dbReference>
<dbReference type="InterPro" id="IPR008040">
    <property type="entry name" value="Hydant_A_N"/>
</dbReference>
<dbReference type="GO" id="GO:0005829">
    <property type="term" value="C:cytosol"/>
    <property type="evidence" value="ECO:0007669"/>
    <property type="project" value="TreeGrafter"/>
</dbReference>
<feature type="domain" description="Hydantoinase A/oxoprolinase" evidence="1">
    <location>
        <begin position="277"/>
        <end position="571"/>
    </location>
</feature>
<dbReference type="GO" id="GO:0006749">
    <property type="term" value="P:glutathione metabolic process"/>
    <property type="evidence" value="ECO:0007669"/>
    <property type="project" value="TreeGrafter"/>
</dbReference>
<protein>
    <recommendedName>
        <fullName evidence="5">5-oxoprolinase</fullName>
    </recommendedName>
</protein>
<evidence type="ECO:0000259" key="1">
    <source>
        <dbReference type="Pfam" id="PF01968"/>
    </source>
</evidence>
<dbReference type="PANTHER" id="PTHR11365:SF2">
    <property type="entry name" value="5-OXOPROLINASE"/>
    <property type="match status" value="1"/>
</dbReference>
<dbReference type="InterPro" id="IPR045079">
    <property type="entry name" value="Oxoprolinase-like"/>
</dbReference>
<evidence type="ECO:0000259" key="2">
    <source>
        <dbReference type="Pfam" id="PF05378"/>
    </source>
</evidence>
<sequence length="750" mass="81310">MVNQSADVPDHSIRISIDRGGTFTDVFVSYQESTSSGSDDRKEFILKLLSQDPSNYADAPTEGIRRALEKRLGRPVPRGQPLPTSKIDFVRLSTTVATNALLERKGEKHALLITRGFKDLLSIGNQSRPRIFDLNIKRPSPLYDQAVEVEERVTLVGFTSDPWHQDHGVVFGEQGEVVKGYTGEGSQNAESGKVHGRIVRGVSGEAVEILQPLDLDRTRADLERLYASGTRSLAVVLAHSYTFPEHELAIGKLAKEVGFHHVSLSSQLLPMIKMVSRGVSSTADAYLTPVLGDYLDGFYSGFEGGRDGGLKVEFMGSDGGLCDLDNFSGLKSILSGPAGGVVGYALTSWDKENPSPVIGFDVGGTSTDVSRYDGRYEIVYETTTAGISIQSPQLDINTVAAGGGSCLTFRNGMFCAGPESAGAHPGPACYRKGGPLALTDSNLFLGRLVPKYFPRCFGPKEDEALDPAASERAFEDLLQTVRAETGSNMTLDEMVYGFVTVANETMARPIRTLTEARGYATAKHILSSFGGAGGQHACEIAEILGIKRILVHKYSSILSAYGLNLAERVHEVQEPSSATYEPSTVGILTKALDRLGAIVTKELQRQGFSSDKIRLDRMLNMRFDGTDTTLLVSCDNDEQFGNEFRKAYKEQFGFTLETPIVIDDIKVKGIGKTFDDLGESVFSEFKRLEPRKVTSDKVDSRQSVFVSPPGASKGSRMDLPVYELGSLEVGDAVDGPALIIDATQTVFVNS</sequence>
<feature type="domain" description="Hydantoinase/oxoprolinase N-terminal" evidence="2">
    <location>
        <begin position="14"/>
        <end position="257"/>
    </location>
</feature>
<proteinExistence type="predicted"/>
<accession>A0A8K0JGM6</accession>
<dbReference type="PANTHER" id="PTHR11365">
    <property type="entry name" value="5-OXOPROLINASE RELATED"/>
    <property type="match status" value="1"/>
</dbReference>
<name>A0A8K0JGM6_9TREE</name>
<dbReference type="AlphaFoldDB" id="A0A8K0JGM6"/>
<dbReference type="Pfam" id="PF01968">
    <property type="entry name" value="Hydantoinase_A"/>
    <property type="match status" value="1"/>
</dbReference>
<evidence type="ECO:0008006" key="5">
    <source>
        <dbReference type="Google" id="ProtNLM"/>
    </source>
</evidence>
<comment type="caution">
    <text evidence="3">The sequence shown here is derived from an EMBL/GenBank/DDBJ whole genome shotgun (WGS) entry which is preliminary data.</text>
</comment>
<organism evidence="3 4">
    <name type="scientific">Filobasidium floriforme</name>
    <dbReference type="NCBI Taxonomy" id="5210"/>
    <lineage>
        <taxon>Eukaryota</taxon>
        <taxon>Fungi</taxon>
        <taxon>Dikarya</taxon>
        <taxon>Basidiomycota</taxon>
        <taxon>Agaricomycotina</taxon>
        <taxon>Tremellomycetes</taxon>
        <taxon>Filobasidiales</taxon>
        <taxon>Filobasidiaceae</taxon>
        <taxon>Filobasidium</taxon>
    </lineage>
</organism>
<dbReference type="GO" id="GO:0017168">
    <property type="term" value="F:5-oxoprolinase (ATP-hydrolyzing) activity"/>
    <property type="evidence" value="ECO:0007669"/>
    <property type="project" value="TreeGrafter"/>
</dbReference>
<evidence type="ECO:0000313" key="4">
    <source>
        <dbReference type="Proteomes" id="UP000812966"/>
    </source>
</evidence>
<dbReference type="OrthoDB" id="3643at2759"/>